<dbReference type="KEGG" id="enc:ECL_02880"/>
<proteinExistence type="predicted"/>
<accession>A0A0H3CPE0</accession>
<dbReference type="AlphaFoldDB" id="A0A0H3CPE0"/>
<protein>
    <submittedName>
        <fullName evidence="1">Uncharacterized protein</fullName>
    </submittedName>
</protein>
<evidence type="ECO:0000313" key="1">
    <source>
        <dbReference type="EMBL" id="ADF62419.1"/>
    </source>
</evidence>
<dbReference type="HOGENOM" id="CLU_3043040_0_0_6"/>
<dbReference type="EnsemblBacteria" id="ADF62419">
    <property type="protein sequence ID" value="ADF62419"/>
    <property type="gene ID" value="ECL_02880"/>
</dbReference>
<evidence type="ECO:0000313" key="2">
    <source>
        <dbReference type="Proteomes" id="UP000002363"/>
    </source>
</evidence>
<keyword evidence="2" id="KW-1185">Reference proteome</keyword>
<dbReference type="STRING" id="716541.ECL_02880"/>
<dbReference type="EMBL" id="CP001918">
    <property type="protein sequence ID" value="ADF62419.1"/>
    <property type="molecule type" value="Genomic_DNA"/>
</dbReference>
<organism evidence="1 2">
    <name type="scientific">Enterobacter cloacae subsp. cloacae (strain ATCC 13047 / DSM 30054 / NBRC 13535 / NCTC 10005 / WDCM 00083 / NCDC 279-56)</name>
    <dbReference type="NCBI Taxonomy" id="716541"/>
    <lineage>
        <taxon>Bacteria</taxon>
        <taxon>Pseudomonadati</taxon>
        <taxon>Pseudomonadota</taxon>
        <taxon>Gammaproteobacteria</taxon>
        <taxon>Enterobacterales</taxon>
        <taxon>Enterobacteriaceae</taxon>
        <taxon>Enterobacter</taxon>
        <taxon>Enterobacter cloacae complex</taxon>
    </lineage>
</organism>
<dbReference type="Proteomes" id="UP000002363">
    <property type="component" value="Chromosome"/>
</dbReference>
<gene>
    <name evidence="1" type="ordered locus">ECL_02880</name>
</gene>
<sequence>MSIQKLRHITVSQEAMSNSALKRLMKPNEGKVIKVYAITFRYALIKAIFFSSVA</sequence>
<reference evidence="1 2" key="1">
    <citation type="journal article" date="2010" name="J. Bacteriol.">
        <title>Complete genome sequence of Enterobacter cloacae subsp. cloacae type strain ATCC 13047.</title>
        <authorList>
            <person name="Ren Y."/>
            <person name="Ren Y."/>
            <person name="Zhou Z."/>
            <person name="Guo X."/>
            <person name="Li Y."/>
            <person name="Feng L."/>
            <person name="Wang L."/>
        </authorList>
    </citation>
    <scope>NUCLEOTIDE SEQUENCE [LARGE SCALE GENOMIC DNA]</scope>
    <source>
        <strain evidence="2">ATCC 13047 / DSM 30054 / NBRC 13535 / NCTC 10005 / WDCM 00083 / NCDC 279-56</strain>
    </source>
</reference>
<name>A0A0H3CPE0_ENTCC</name>